<evidence type="ECO:0000256" key="1">
    <source>
        <dbReference type="ARBA" id="ARBA00009995"/>
    </source>
</evidence>
<dbReference type="PROSITE" id="PS00375">
    <property type="entry name" value="UDPGT"/>
    <property type="match status" value="1"/>
</dbReference>
<gene>
    <name evidence="6" type="primary">LOC106118565</name>
</gene>
<dbReference type="InterPro" id="IPR050271">
    <property type="entry name" value="UDP-glycosyltransferase"/>
</dbReference>
<feature type="transmembrane region" description="Helical" evidence="5">
    <location>
        <begin position="478"/>
        <end position="504"/>
    </location>
</feature>
<evidence type="ECO:0000256" key="3">
    <source>
        <dbReference type="ARBA" id="ARBA00022679"/>
    </source>
</evidence>
<dbReference type="KEGG" id="pxu:106118565"/>
<organism evidence="6">
    <name type="scientific">Papilio xuthus</name>
    <name type="common">Asian swallowtail butterfly</name>
    <dbReference type="NCBI Taxonomy" id="66420"/>
    <lineage>
        <taxon>Eukaryota</taxon>
        <taxon>Metazoa</taxon>
        <taxon>Ecdysozoa</taxon>
        <taxon>Arthropoda</taxon>
        <taxon>Hexapoda</taxon>
        <taxon>Insecta</taxon>
        <taxon>Pterygota</taxon>
        <taxon>Neoptera</taxon>
        <taxon>Endopterygota</taxon>
        <taxon>Lepidoptera</taxon>
        <taxon>Glossata</taxon>
        <taxon>Ditrysia</taxon>
        <taxon>Papilionoidea</taxon>
        <taxon>Papilionidae</taxon>
        <taxon>Papilioninae</taxon>
        <taxon>Papilio</taxon>
    </lineage>
</organism>
<dbReference type="InterPro" id="IPR002213">
    <property type="entry name" value="UDP_glucos_trans"/>
</dbReference>
<keyword evidence="3 4" id="KW-0808">Transferase</keyword>
<feature type="chain" id="PRO_5042318076" description="UDP-glucuronosyltransferase" evidence="5">
    <location>
        <begin position="20"/>
        <end position="516"/>
    </location>
</feature>
<dbReference type="AlphaFoldDB" id="A0AAJ6ZAY0"/>
<dbReference type="GeneID" id="106118565"/>
<evidence type="ECO:0000256" key="4">
    <source>
        <dbReference type="RuleBase" id="RU003718"/>
    </source>
</evidence>
<protein>
    <recommendedName>
        <fullName evidence="5">UDP-glucuronosyltransferase</fullName>
        <ecNumber evidence="5">2.4.1.17</ecNumber>
    </recommendedName>
</protein>
<comment type="subcellular location">
    <subcellularLocation>
        <location evidence="5">Membrane</location>
        <topology evidence="5">Single-pass membrane protein</topology>
    </subcellularLocation>
</comment>
<dbReference type="Gene3D" id="3.40.50.2000">
    <property type="entry name" value="Glycogen Phosphorylase B"/>
    <property type="match status" value="2"/>
</dbReference>
<comment type="catalytic activity">
    <reaction evidence="5">
        <text>glucuronate acceptor + UDP-alpha-D-glucuronate = acceptor beta-D-glucuronoside + UDP + H(+)</text>
        <dbReference type="Rhea" id="RHEA:21032"/>
        <dbReference type="ChEBI" id="CHEBI:15378"/>
        <dbReference type="ChEBI" id="CHEBI:58052"/>
        <dbReference type="ChEBI" id="CHEBI:58223"/>
        <dbReference type="ChEBI" id="CHEBI:132367"/>
        <dbReference type="ChEBI" id="CHEBI:132368"/>
        <dbReference type="EC" id="2.4.1.17"/>
    </reaction>
</comment>
<dbReference type="EC" id="2.4.1.17" evidence="5"/>
<comment type="similarity">
    <text evidence="1 4">Belongs to the UDP-glycosyltransferase family.</text>
</comment>
<sequence length="516" mass="59825">MKLLVLILLFNFKFSNIYGARILAVFPIPSISHQIVFRPIIKELLKRGHELVVITPDPAFPKGKAPVNLTEVDVHDLSYSSWERFIQRSEDTGSIWADKVVFILSVIEQVFEEQMISEQVINLLKQNEKFDLILVEACVRMTLGLSHVFKAPMIQISSFGSPFKNSESIGTPFHPFLYPSVFRHRINDLNIWEKLTELYNEFVFHNRLKSNEIHENKIMKRLFGEDTPTLQELFKKVEMLLLNVHAIWENNRPVSPNVIYLGGLHQNDKKDLPKDLQKYLDSSVNGVIYVSFGTNVRPSLLPLEKIKILTEVFSELPYDVIFKWDKDELPGQTRNIRIFKWVPQADLLRHRNIKLFITQGGLQSTDEAITAGVPLLGIPIFADQWYNIEKYEKFKIGRGLNMDTLNKETLAAAITSLIEDESYRRNIERLRTIMNDQPMRPLDRAVWWIEHVLRFGGAAHLKSAGAHVTWSEYFELDILIILILLTFISLILSSLFCIAAWKFLSKYIWNVKLKTF</sequence>
<evidence type="ECO:0000313" key="6">
    <source>
        <dbReference type="RefSeq" id="XP_013168683.1"/>
    </source>
</evidence>
<keyword evidence="5" id="KW-0812">Transmembrane</keyword>
<name>A0AAJ6ZAY0_PAPXU</name>
<dbReference type="PANTHER" id="PTHR48043">
    <property type="entry name" value="EG:EG0003.4 PROTEIN-RELATED"/>
    <property type="match status" value="1"/>
</dbReference>
<accession>A0AAJ6ZAY0</accession>
<keyword evidence="5" id="KW-0472">Membrane</keyword>
<proteinExistence type="inferred from homology"/>
<dbReference type="GO" id="GO:0016020">
    <property type="term" value="C:membrane"/>
    <property type="evidence" value="ECO:0007669"/>
    <property type="project" value="UniProtKB-SubCell"/>
</dbReference>
<keyword evidence="5" id="KW-0732">Signal</keyword>
<reference evidence="6" key="1">
    <citation type="submission" date="2025-08" db="UniProtKB">
        <authorList>
            <consortium name="RefSeq"/>
        </authorList>
    </citation>
    <scope>IDENTIFICATION</scope>
</reference>
<evidence type="ECO:0000256" key="2">
    <source>
        <dbReference type="ARBA" id="ARBA00022676"/>
    </source>
</evidence>
<dbReference type="CDD" id="cd03784">
    <property type="entry name" value="GT1_Gtf-like"/>
    <property type="match status" value="1"/>
</dbReference>
<dbReference type="Proteomes" id="UP000694872">
    <property type="component" value="Unplaced"/>
</dbReference>
<dbReference type="GO" id="GO:0015020">
    <property type="term" value="F:glucuronosyltransferase activity"/>
    <property type="evidence" value="ECO:0007669"/>
    <property type="project" value="UniProtKB-EC"/>
</dbReference>
<dbReference type="RefSeq" id="XP_013168683.1">
    <property type="nucleotide sequence ID" value="XM_013313229.1"/>
</dbReference>
<dbReference type="SUPFAM" id="SSF53756">
    <property type="entry name" value="UDP-Glycosyltransferase/glycogen phosphorylase"/>
    <property type="match status" value="1"/>
</dbReference>
<dbReference type="Pfam" id="PF00201">
    <property type="entry name" value="UDPGT"/>
    <property type="match status" value="1"/>
</dbReference>
<feature type="signal peptide" evidence="5">
    <location>
        <begin position="1"/>
        <end position="19"/>
    </location>
</feature>
<dbReference type="PANTHER" id="PTHR48043:SF145">
    <property type="entry name" value="FI06409P-RELATED"/>
    <property type="match status" value="1"/>
</dbReference>
<dbReference type="FunFam" id="3.40.50.2000:FF:000050">
    <property type="entry name" value="UDP-glucuronosyltransferase"/>
    <property type="match status" value="1"/>
</dbReference>
<keyword evidence="5" id="KW-1133">Transmembrane helix</keyword>
<keyword evidence="2 4" id="KW-0328">Glycosyltransferase</keyword>
<dbReference type="InterPro" id="IPR035595">
    <property type="entry name" value="UDP_glycos_trans_CS"/>
</dbReference>
<evidence type="ECO:0000256" key="5">
    <source>
        <dbReference type="RuleBase" id="RU362059"/>
    </source>
</evidence>